<feature type="transmembrane region" description="Helical" evidence="7">
    <location>
        <begin position="626"/>
        <end position="649"/>
    </location>
</feature>
<dbReference type="PROSITE" id="PS50089">
    <property type="entry name" value="ZF_RING_2"/>
    <property type="match status" value="1"/>
</dbReference>
<name>A0A0G4EHN7_VITBC</name>
<keyword evidence="4" id="KW-0863">Zinc-finger</keyword>
<evidence type="ECO:0000313" key="11">
    <source>
        <dbReference type="Proteomes" id="UP000041254"/>
    </source>
</evidence>
<dbReference type="Pfam" id="PF00023">
    <property type="entry name" value="Ank"/>
    <property type="match status" value="1"/>
</dbReference>
<evidence type="ECO:0000256" key="1">
    <source>
        <dbReference type="ARBA" id="ARBA00022737"/>
    </source>
</evidence>
<feature type="repeat" description="ANK" evidence="3">
    <location>
        <begin position="562"/>
        <end position="594"/>
    </location>
</feature>
<dbReference type="GO" id="GO:0008270">
    <property type="term" value="F:zinc ion binding"/>
    <property type="evidence" value="ECO:0007669"/>
    <property type="project" value="UniProtKB-KW"/>
</dbReference>
<keyword evidence="7" id="KW-1133">Transmembrane helix</keyword>
<dbReference type="InParanoid" id="A0A0G4EHN7"/>
<proteinExistence type="predicted"/>
<feature type="signal peptide" evidence="8">
    <location>
        <begin position="1"/>
        <end position="17"/>
    </location>
</feature>
<evidence type="ECO:0000256" key="8">
    <source>
        <dbReference type="SAM" id="SignalP"/>
    </source>
</evidence>
<feature type="repeat" description="ANK" evidence="3">
    <location>
        <begin position="399"/>
        <end position="421"/>
    </location>
</feature>
<dbReference type="OrthoDB" id="10264606at2759"/>
<dbReference type="AlphaFoldDB" id="A0A0G4EHN7"/>
<feature type="repeat" description="ANK" evidence="3">
    <location>
        <begin position="438"/>
        <end position="471"/>
    </location>
</feature>
<dbReference type="PROSITE" id="PS50088">
    <property type="entry name" value="ANK_REPEAT"/>
    <property type="match status" value="7"/>
</dbReference>
<keyword evidence="4" id="KW-0479">Metal-binding</keyword>
<dbReference type="InterPro" id="IPR001841">
    <property type="entry name" value="Znf_RING"/>
</dbReference>
<feature type="repeat" description="ANK" evidence="3">
    <location>
        <begin position="92"/>
        <end position="124"/>
    </location>
</feature>
<feature type="repeat" description="ANK" evidence="3">
    <location>
        <begin position="472"/>
        <end position="504"/>
    </location>
</feature>
<dbReference type="Pfam" id="PF13637">
    <property type="entry name" value="Ank_4"/>
    <property type="match status" value="1"/>
</dbReference>
<dbReference type="InterPro" id="IPR051165">
    <property type="entry name" value="Multifunctional_ANK_Repeat"/>
</dbReference>
<keyword evidence="2 3" id="KW-0040">ANK repeat</keyword>
<organism evidence="10 11">
    <name type="scientific">Vitrella brassicaformis (strain CCMP3155)</name>
    <dbReference type="NCBI Taxonomy" id="1169540"/>
    <lineage>
        <taxon>Eukaryota</taxon>
        <taxon>Sar</taxon>
        <taxon>Alveolata</taxon>
        <taxon>Colpodellida</taxon>
        <taxon>Vitrellaceae</taxon>
        <taxon>Vitrella</taxon>
    </lineage>
</organism>
<sequence length="1028" mass="112532">MMMLFFISLLLAANGHAGRPSAGLEAVRELKHAALLGDVVLAQRILDQGADPNEGRPDNKTSLMWAIDGTLPRKMVEVLLPYVTDLDVRDERGRSALHYGATRGDNDVVRALLNATGKVRGDARLPDVNGRDSGGLTPLLVAVNHGEFADVVQTLLDHGADIEAQGAVRESRDLTVSPLIEAAAKGRHFHNARATWKAAASTFLYVQGRVKSVEILLKNVADIHRRGGRQISALMIVKILLDKGADIHARNHNGWQPLHYAAMGGCDELVDILIDASANPLVPAKAGAPAEVADNSGHPALAKRLRDYEDQRIRAMLDDTDESTNSSVSSVDLAMGLKRAAFHGNSFLVSLLLDEGADPNERQPDNRTALVWSENGTSPLQMVQLLLPHMRAIDDIDSEGRSALHYAAMTGDAAVVRALLEAANSSRRAPDVNGLDIAGETPMFVAVYNGGSPDVVEALIEFGAHVNETNEGRLVPLHVAASRGRVGAVEVLLRHGADPNAVGGCNVAAETLLLLACGCTCSDGHHIELYRSLGFDRCDDRHSRMLELALSYGADVNAVGLLGVTALHVAAAGGCSDTVTRLLKALADPTIAGRFGDELTAAGRAFNEGHIFLGCHLKFHEYKTHLIRFFSSPWSVALVLCCVAVLLLANRRMRRRLLFAIRWLKEKPMDRLKESVEAGTQRLSKRDKNRLKKSRTRDEGEGTRMEASRPDTDAAESITHDAVDEKDATRTPARPADADPAENETRCGEVVKRWQEKYSAAIRERDAAREALRQTESTLHAERDKGESDRQKVKSLSTSLQQAKQECTKAQKEAKQLTTRLDKQVEVAEREKASKDEAIAAAQRQAHTLTDEKDKMKARLDGTVKERDAAHKKIRDLEASVRELQADVGCLDSASIDRLSADRLEHTDQEGVRSFQSDIQEAMQQLASARDRLMGRLAGVSDQERQLRELEVQAKEKADDLQKCVVCMDEAQPATIVLSPCRHMCLCDKCWRKYRRRECPMCRKPFDRDSVPFVASCTSNEGVGRGGK</sequence>
<dbReference type="InterPro" id="IPR013083">
    <property type="entry name" value="Znf_RING/FYVE/PHD"/>
</dbReference>
<keyword evidence="7" id="KW-0472">Membrane</keyword>
<dbReference type="InterPro" id="IPR036770">
    <property type="entry name" value="Ankyrin_rpt-contain_sf"/>
</dbReference>
<dbReference type="Gene3D" id="1.25.40.20">
    <property type="entry name" value="Ankyrin repeat-containing domain"/>
    <property type="match status" value="4"/>
</dbReference>
<dbReference type="STRING" id="1169540.A0A0G4EHN7"/>
<dbReference type="PANTHER" id="PTHR24123">
    <property type="entry name" value="ANKYRIN REPEAT-CONTAINING"/>
    <property type="match status" value="1"/>
</dbReference>
<dbReference type="PANTHER" id="PTHR24123:SF33">
    <property type="entry name" value="PROTEIN HOS4"/>
    <property type="match status" value="1"/>
</dbReference>
<dbReference type="SUPFAM" id="SSF57850">
    <property type="entry name" value="RING/U-box"/>
    <property type="match status" value="1"/>
</dbReference>
<dbReference type="SUPFAM" id="SSF48403">
    <property type="entry name" value="Ankyrin repeat"/>
    <property type="match status" value="3"/>
</dbReference>
<feature type="domain" description="RING-type" evidence="9">
    <location>
        <begin position="964"/>
        <end position="1003"/>
    </location>
</feature>
<evidence type="ECO:0000256" key="6">
    <source>
        <dbReference type="SAM" id="MobiDB-lite"/>
    </source>
</evidence>
<feature type="region of interest" description="Disordered" evidence="6">
    <location>
        <begin position="771"/>
        <end position="798"/>
    </location>
</feature>
<evidence type="ECO:0000313" key="10">
    <source>
        <dbReference type="EMBL" id="CEL95530.1"/>
    </source>
</evidence>
<dbReference type="VEuPathDB" id="CryptoDB:Vbra_11960"/>
<feature type="coiled-coil region" evidence="5">
    <location>
        <begin position="912"/>
        <end position="960"/>
    </location>
</feature>
<feature type="repeat" description="ANK" evidence="3">
    <location>
        <begin position="253"/>
        <end position="285"/>
    </location>
</feature>
<keyword evidence="11" id="KW-1185">Reference proteome</keyword>
<protein>
    <recommendedName>
        <fullName evidence="9">RING-type domain-containing protein</fullName>
    </recommendedName>
</protein>
<dbReference type="PRINTS" id="PR01415">
    <property type="entry name" value="ANKYRIN"/>
</dbReference>
<evidence type="ECO:0000259" key="9">
    <source>
        <dbReference type="PROSITE" id="PS50089"/>
    </source>
</evidence>
<keyword evidence="5" id="KW-0175">Coiled coil</keyword>
<keyword evidence="7" id="KW-0812">Transmembrane</keyword>
<feature type="region of interest" description="Disordered" evidence="6">
    <location>
        <begin position="674"/>
        <end position="748"/>
    </location>
</feature>
<feature type="compositionally biased region" description="Basic and acidic residues" evidence="6">
    <location>
        <begin position="696"/>
        <end position="729"/>
    </location>
</feature>
<feature type="repeat" description="ANK" evidence="3">
    <location>
        <begin position="134"/>
        <end position="167"/>
    </location>
</feature>
<keyword evidence="8" id="KW-0732">Signal</keyword>
<evidence type="ECO:0000256" key="2">
    <source>
        <dbReference type="ARBA" id="ARBA00023043"/>
    </source>
</evidence>
<evidence type="ECO:0000256" key="4">
    <source>
        <dbReference type="PROSITE-ProRule" id="PRU00175"/>
    </source>
</evidence>
<dbReference type="PhylomeDB" id="A0A0G4EHN7"/>
<dbReference type="Pfam" id="PF13920">
    <property type="entry name" value="zf-C3HC4_3"/>
    <property type="match status" value="1"/>
</dbReference>
<dbReference type="PROSITE" id="PS50297">
    <property type="entry name" value="ANK_REP_REGION"/>
    <property type="match status" value="6"/>
</dbReference>
<dbReference type="Gene3D" id="3.30.40.10">
    <property type="entry name" value="Zinc/RING finger domain, C3HC4 (zinc finger)"/>
    <property type="match status" value="1"/>
</dbReference>
<evidence type="ECO:0000256" key="7">
    <source>
        <dbReference type="SAM" id="Phobius"/>
    </source>
</evidence>
<keyword evidence="4" id="KW-0862">Zinc</keyword>
<reference evidence="10 11" key="1">
    <citation type="submission" date="2014-11" db="EMBL/GenBank/DDBJ databases">
        <authorList>
            <person name="Zhu J."/>
            <person name="Qi W."/>
            <person name="Song R."/>
        </authorList>
    </citation>
    <scope>NUCLEOTIDE SEQUENCE [LARGE SCALE GENOMIC DNA]</scope>
</reference>
<dbReference type="Pfam" id="PF12796">
    <property type="entry name" value="Ank_2"/>
    <property type="match status" value="3"/>
</dbReference>
<dbReference type="InterPro" id="IPR002110">
    <property type="entry name" value="Ankyrin_rpt"/>
</dbReference>
<keyword evidence="1" id="KW-0677">Repeat</keyword>
<feature type="compositionally biased region" description="Basic and acidic residues" evidence="6">
    <location>
        <begin position="771"/>
        <end position="792"/>
    </location>
</feature>
<evidence type="ECO:0000256" key="5">
    <source>
        <dbReference type="SAM" id="Coils"/>
    </source>
</evidence>
<dbReference type="EMBL" id="CDMY01000228">
    <property type="protein sequence ID" value="CEL95530.1"/>
    <property type="molecule type" value="Genomic_DNA"/>
</dbReference>
<feature type="compositionally biased region" description="Basic residues" evidence="6">
    <location>
        <begin position="683"/>
        <end position="695"/>
    </location>
</feature>
<dbReference type="SMART" id="SM00248">
    <property type="entry name" value="ANK"/>
    <property type="match status" value="12"/>
</dbReference>
<gene>
    <name evidence="10" type="ORF">Vbra_11960</name>
</gene>
<dbReference type="Proteomes" id="UP000041254">
    <property type="component" value="Unassembled WGS sequence"/>
</dbReference>
<feature type="chain" id="PRO_5005187340" description="RING-type domain-containing protein" evidence="8">
    <location>
        <begin position="18"/>
        <end position="1028"/>
    </location>
</feature>
<dbReference type="OMA" id="IRMNAAK"/>
<accession>A0A0G4EHN7</accession>
<evidence type="ECO:0000256" key="3">
    <source>
        <dbReference type="PROSITE-ProRule" id="PRU00023"/>
    </source>
</evidence>